<accession>A0A833JF37</accession>
<evidence type="ECO:0000313" key="2">
    <source>
        <dbReference type="Proteomes" id="UP000442694"/>
    </source>
</evidence>
<dbReference type="RefSeq" id="WP_152211615.1">
    <property type="nucleotide sequence ID" value="NZ_WFLN01000004.1"/>
</dbReference>
<keyword evidence="2" id="KW-1185">Reference proteome</keyword>
<protein>
    <submittedName>
        <fullName evidence="1">Uncharacterized protein</fullName>
    </submittedName>
</protein>
<dbReference type="Proteomes" id="UP000442694">
    <property type="component" value="Unassembled WGS sequence"/>
</dbReference>
<name>A0A833JF37_9BACT</name>
<comment type="caution">
    <text evidence="1">The sequence shown here is derived from an EMBL/GenBank/DDBJ whole genome shotgun (WGS) entry which is preliminary data.</text>
</comment>
<proteinExistence type="predicted"/>
<organism evidence="1 2">
    <name type="scientific">Fluviispira multicolorata</name>
    <dbReference type="NCBI Taxonomy" id="2654512"/>
    <lineage>
        <taxon>Bacteria</taxon>
        <taxon>Pseudomonadati</taxon>
        <taxon>Bdellovibrionota</taxon>
        <taxon>Oligoflexia</taxon>
        <taxon>Silvanigrellales</taxon>
        <taxon>Silvanigrellaceae</taxon>
        <taxon>Fluviispira</taxon>
    </lineage>
</organism>
<dbReference type="EMBL" id="WFLN01000004">
    <property type="protein sequence ID" value="KAB8033529.1"/>
    <property type="molecule type" value="Genomic_DNA"/>
</dbReference>
<evidence type="ECO:0000313" key="1">
    <source>
        <dbReference type="EMBL" id="KAB8033529.1"/>
    </source>
</evidence>
<gene>
    <name evidence="1" type="ORF">GCL57_02150</name>
</gene>
<dbReference type="AlphaFoldDB" id="A0A833JF37"/>
<reference evidence="1 2" key="1">
    <citation type="submission" date="2019-10" db="EMBL/GenBank/DDBJ databases">
        <title>New genus of Silvanigrellaceae.</title>
        <authorList>
            <person name="Pitt A."/>
            <person name="Hahn M.W."/>
        </authorList>
    </citation>
    <scope>NUCLEOTIDE SEQUENCE [LARGE SCALE GENOMIC DNA]</scope>
    <source>
        <strain evidence="1 2">33A1-SZDP</strain>
    </source>
</reference>
<sequence length="215" mass="24265">MKIFIFLFSCLIFSNAYSEQKILHFNSAREALNFFKNNHKKVLTFIGYSSAEYENENAMLDIAQKILLQEDPKHTLISIGATPEGIGKVYSLAKEMNFETIGIVSSQAENDQVKTSPLSDTVVYIKDNLWGGYLPNTQILSPTSDVVVNLSDKIIVIGGGGVGRDEMLYSYKIKKDIIFFPADLNHKISKSKNPQSNDYSGDAYKEHKKYFRLND</sequence>